<dbReference type="OrthoDB" id="9801997at2"/>
<dbReference type="Pfam" id="PF02627">
    <property type="entry name" value="CMD"/>
    <property type="match status" value="1"/>
</dbReference>
<reference evidence="2 3" key="1">
    <citation type="submission" date="2018-10" db="EMBL/GenBank/DDBJ databases">
        <title>Aeromicrobium sp. 9W16Y-2 whole genome shotgun sequence.</title>
        <authorList>
            <person name="Li F."/>
        </authorList>
    </citation>
    <scope>NUCLEOTIDE SEQUENCE [LARGE SCALE GENOMIC DNA]</scope>
    <source>
        <strain evidence="2 3">9W16Y-2</strain>
    </source>
</reference>
<proteinExistence type="predicted"/>
<keyword evidence="3" id="KW-1185">Reference proteome</keyword>
<sequence length="146" mass="15912">MTRLAINQTAPEGYRAVAQLDAYIGKNLDHELLDLVKLRASQLNGCAFCVDLHATDLEKQGVPTRKIYAVSAWRETTFFTEAERAALALTEQITAISGGVDDATWQTAADNFSERELADLVLAIGTINLWNRIGVSTHLSPPALKG</sequence>
<evidence type="ECO:0000259" key="1">
    <source>
        <dbReference type="Pfam" id="PF02627"/>
    </source>
</evidence>
<evidence type="ECO:0000313" key="2">
    <source>
        <dbReference type="EMBL" id="RLV56752.1"/>
    </source>
</evidence>
<dbReference type="RefSeq" id="WP_121793053.1">
    <property type="nucleotide sequence ID" value="NZ_RDBF01000002.1"/>
</dbReference>
<protein>
    <submittedName>
        <fullName evidence="2">Carboxymuconolactone decarboxylase family protein</fullName>
    </submittedName>
</protein>
<accession>A0A3L8PS11</accession>
<dbReference type="Proteomes" id="UP000282515">
    <property type="component" value="Unassembled WGS sequence"/>
</dbReference>
<dbReference type="AlphaFoldDB" id="A0A3L8PS11"/>
<dbReference type="PANTHER" id="PTHR34846">
    <property type="entry name" value="4-CARBOXYMUCONOLACTONE DECARBOXYLASE FAMILY PROTEIN (AFU_ORTHOLOGUE AFUA_6G11590)"/>
    <property type="match status" value="1"/>
</dbReference>
<dbReference type="InterPro" id="IPR003779">
    <property type="entry name" value="CMD-like"/>
</dbReference>
<dbReference type="Gene3D" id="1.20.1290.10">
    <property type="entry name" value="AhpD-like"/>
    <property type="match status" value="1"/>
</dbReference>
<gene>
    <name evidence="2" type="ORF">D9V41_02920</name>
</gene>
<dbReference type="InterPro" id="IPR029032">
    <property type="entry name" value="AhpD-like"/>
</dbReference>
<evidence type="ECO:0000313" key="3">
    <source>
        <dbReference type="Proteomes" id="UP000282515"/>
    </source>
</evidence>
<dbReference type="InterPro" id="IPR004675">
    <property type="entry name" value="AhpD_core"/>
</dbReference>
<dbReference type="EMBL" id="RDBF01000002">
    <property type="protein sequence ID" value="RLV56752.1"/>
    <property type="molecule type" value="Genomic_DNA"/>
</dbReference>
<name>A0A3L8PS11_9ACTN</name>
<organism evidence="2 3">
    <name type="scientific">Aeromicrobium phragmitis</name>
    <dbReference type="NCBI Taxonomy" id="2478914"/>
    <lineage>
        <taxon>Bacteria</taxon>
        <taxon>Bacillati</taxon>
        <taxon>Actinomycetota</taxon>
        <taxon>Actinomycetes</taxon>
        <taxon>Propionibacteriales</taxon>
        <taxon>Nocardioidaceae</taxon>
        <taxon>Aeromicrobium</taxon>
    </lineage>
</organism>
<dbReference type="SUPFAM" id="SSF69118">
    <property type="entry name" value="AhpD-like"/>
    <property type="match status" value="1"/>
</dbReference>
<dbReference type="GO" id="GO:0051920">
    <property type="term" value="F:peroxiredoxin activity"/>
    <property type="evidence" value="ECO:0007669"/>
    <property type="project" value="InterPro"/>
</dbReference>
<dbReference type="NCBIfam" id="TIGR00778">
    <property type="entry name" value="ahpD_dom"/>
    <property type="match status" value="1"/>
</dbReference>
<dbReference type="PANTHER" id="PTHR34846:SF10">
    <property type="entry name" value="CYTOPLASMIC PROTEIN"/>
    <property type="match status" value="1"/>
</dbReference>
<feature type="domain" description="Carboxymuconolactone decarboxylase-like" evidence="1">
    <location>
        <begin position="11"/>
        <end position="91"/>
    </location>
</feature>
<comment type="caution">
    <text evidence="2">The sequence shown here is derived from an EMBL/GenBank/DDBJ whole genome shotgun (WGS) entry which is preliminary data.</text>
</comment>